<name>A0A4R8J193_9GAMM</name>
<sequence>MLKIRTFIAGLLAFIVFPSLVTGPVLAGEQGNGYLPQFRLHMDQNARDSLPGVTDFEQEPILVPRLNSFDPADPVTESRRPAQSVQQYDARLFYPVSGIHGMSLDLGVNIKYLNGVGRSSRDGGAMAIHNFNQAIPMFHATALFDLPFDGLSASLEGSHRDTEQTHAFDYKAKLEYKWNRGLGLEGGWRHQQYSLEAEQTATRLDYESRGLFLDLFMDF</sequence>
<comment type="caution">
    <text evidence="1">The sequence shown here is derived from an EMBL/GenBank/DDBJ whole genome shotgun (WGS) entry which is preliminary data.</text>
</comment>
<accession>A0A4R8J193</accession>
<protein>
    <submittedName>
        <fullName evidence="1">Uncharacterized protein</fullName>
    </submittedName>
</protein>
<proteinExistence type="predicted"/>
<dbReference type="OrthoDB" id="6708408at2"/>
<reference evidence="1 2" key="1">
    <citation type="submission" date="2019-03" db="EMBL/GenBank/DDBJ databases">
        <title>Genomic Encyclopedia of Type Strains, Phase IV (KMG-IV): sequencing the most valuable type-strain genomes for metagenomic binning, comparative biology and taxonomic classification.</title>
        <authorList>
            <person name="Goeker M."/>
        </authorList>
    </citation>
    <scope>NUCLEOTIDE SEQUENCE [LARGE SCALE GENOMIC DNA]</scope>
    <source>
        <strain evidence="1 2">DSM 16326</strain>
    </source>
</reference>
<evidence type="ECO:0000313" key="1">
    <source>
        <dbReference type="EMBL" id="TDY04077.1"/>
    </source>
</evidence>
<organism evidence="1 2">
    <name type="scientific">Thiohalophilus thiocyanatoxydans</name>
    <dbReference type="NCBI Taxonomy" id="381308"/>
    <lineage>
        <taxon>Bacteria</taxon>
        <taxon>Pseudomonadati</taxon>
        <taxon>Pseudomonadota</taxon>
        <taxon>Gammaproteobacteria</taxon>
        <taxon>Thiohalomonadales</taxon>
        <taxon>Thiohalophilaceae</taxon>
        <taxon>Thiohalophilus</taxon>
    </lineage>
</organism>
<keyword evidence="2" id="KW-1185">Reference proteome</keyword>
<dbReference type="Proteomes" id="UP000294914">
    <property type="component" value="Unassembled WGS sequence"/>
</dbReference>
<dbReference type="EMBL" id="SOQX01000001">
    <property type="protein sequence ID" value="TDY04077.1"/>
    <property type="molecule type" value="Genomic_DNA"/>
</dbReference>
<dbReference type="AlphaFoldDB" id="A0A4R8J193"/>
<gene>
    <name evidence="1" type="ORF">EDC23_0449</name>
</gene>
<dbReference type="RefSeq" id="WP_134080669.1">
    <property type="nucleotide sequence ID" value="NZ_SOQX01000001.1"/>
</dbReference>
<evidence type="ECO:0000313" key="2">
    <source>
        <dbReference type="Proteomes" id="UP000294914"/>
    </source>
</evidence>